<reference evidence="3" key="1">
    <citation type="journal article" date="2015" name="MBio">
        <title>Genome-Resolved Metagenomic Analysis Reveals Roles for Candidate Phyla and Other Microbial Community Members in Biogeochemical Transformations in Oil Reservoirs.</title>
        <authorList>
            <person name="Hu P."/>
            <person name="Tom L."/>
            <person name="Singh A."/>
            <person name="Thomas B.C."/>
            <person name="Baker B.J."/>
            <person name="Piceno Y.M."/>
            <person name="Andersen G.L."/>
            <person name="Banfield J.F."/>
        </authorList>
    </citation>
    <scope>NUCLEOTIDE SEQUENCE [LARGE SCALE GENOMIC DNA]</scope>
</reference>
<feature type="transmembrane region" description="Helical" evidence="1">
    <location>
        <begin position="53"/>
        <end position="75"/>
    </location>
</feature>
<sequence length="198" mass="22484">MNERDEFNIEEINAFVDSGSFESNDGFFIHRDYANKLKRRLGILDRKGINSKIAFWSLIALTIVGFLFLVVLYSYNTFENTSLLVEEVNGLESAYLEVQLLSRVRNEAIGAMSTRSYLKEIEERIPIRSSQGEYKGIIVSGSSRDILDLVEMIVSEPRILVRKLDLRSNLGFPILPESNIPSNLLLELRTDIAVTGTF</sequence>
<keyword evidence="1" id="KW-1133">Transmembrane helix</keyword>
<name>A0A101HTH9_9BACT</name>
<evidence type="ECO:0000313" key="2">
    <source>
        <dbReference type="EMBL" id="KUK82050.1"/>
    </source>
</evidence>
<comment type="caution">
    <text evidence="2">The sequence shown here is derived from an EMBL/GenBank/DDBJ whole genome shotgun (WGS) entry which is preliminary data.</text>
</comment>
<protein>
    <submittedName>
        <fullName evidence="2">Uncharacterized protein</fullName>
    </submittedName>
</protein>
<keyword evidence="1" id="KW-0812">Transmembrane</keyword>
<accession>A0A101HTH9</accession>
<keyword evidence="1" id="KW-0472">Membrane</keyword>
<dbReference type="AlphaFoldDB" id="A0A101HTH9"/>
<proteinExistence type="predicted"/>
<organism evidence="2 3">
    <name type="scientific">Mesotoga prima</name>
    <dbReference type="NCBI Taxonomy" id="1184387"/>
    <lineage>
        <taxon>Bacteria</taxon>
        <taxon>Thermotogati</taxon>
        <taxon>Thermotogota</taxon>
        <taxon>Thermotogae</taxon>
        <taxon>Kosmotogales</taxon>
        <taxon>Kosmotogaceae</taxon>
        <taxon>Mesotoga</taxon>
    </lineage>
</organism>
<evidence type="ECO:0000313" key="3">
    <source>
        <dbReference type="Proteomes" id="UP000054092"/>
    </source>
</evidence>
<evidence type="ECO:0000256" key="1">
    <source>
        <dbReference type="SAM" id="Phobius"/>
    </source>
</evidence>
<dbReference type="PATRIC" id="fig|1184387.3.peg.490"/>
<dbReference type="EMBL" id="LGGP01000018">
    <property type="protein sequence ID" value="KUK82050.1"/>
    <property type="molecule type" value="Genomic_DNA"/>
</dbReference>
<dbReference type="Proteomes" id="UP000054092">
    <property type="component" value="Unassembled WGS sequence"/>
</dbReference>
<gene>
    <name evidence="2" type="ORF">XD94_0193</name>
</gene>